<organism evidence="1">
    <name type="scientific">Arundo donax</name>
    <name type="common">Giant reed</name>
    <name type="synonym">Donax arundinaceus</name>
    <dbReference type="NCBI Taxonomy" id="35708"/>
    <lineage>
        <taxon>Eukaryota</taxon>
        <taxon>Viridiplantae</taxon>
        <taxon>Streptophyta</taxon>
        <taxon>Embryophyta</taxon>
        <taxon>Tracheophyta</taxon>
        <taxon>Spermatophyta</taxon>
        <taxon>Magnoliopsida</taxon>
        <taxon>Liliopsida</taxon>
        <taxon>Poales</taxon>
        <taxon>Poaceae</taxon>
        <taxon>PACMAD clade</taxon>
        <taxon>Arundinoideae</taxon>
        <taxon>Arundineae</taxon>
        <taxon>Arundo</taxon>
    </lineage>
</organism>
<reference evidence="1" key="2">
    <citation type="journal article" date="2015" name="Data Brief">
        <title>Shoot transcriptome of the giant reed, Arundo donax.</title>
        <authorList>
            <person name="Barrero R.A."/>
            <person name="Guerrero F.D."/>
            <person name="Moolhuijzen P."/>
            <person name="Goolsby J.A."/>
            <person name="Tidwell J."/>
            <person name="Bellgard S.E."/>
            <person name="Bellgard M.I."/>
        </authorList>
    </citation>
    <scope>NUCLEOTIDE SEQUENCE</scope>
    <source>
        <tissue evidence="1">Shoot tissue taken approximately 20 cm above the soil surface</tissue>
    </source>
</reference>
<accession>A0A0A9BP35</accession>
<dbReference type="EMBL" id="GBRH01236853">
    <property type="protein sequence ID" value="JAD61042.1"/>
    <property type="molecule type" value="Transcribed_RNA"/>
</dbReference>
<dbReference type="AlphaFoldDB" id="A0A0A9BP35"/>
<protein>
    <submittedName>
        <fullName evidence="1">Uncharacterized protein</fullName>
    </submittedName>
</protein>
<proteinExistence type="predicted"/>
<evidence type="ECO:0000313" key="1">
    <source>
        <dbReference type="EMBL" id="JAD61042.1"/>
    </source>
</evidence>
<reference evidence="1" key="1">
    <citation type="submission" date="2014-09" db="EMBL/GenBank/DDBJ databases">
        <authorList>
            <person name="Magalhaes I.L.F."/>
            <person name="Oliveira U."/>
            <person name="Santos F.R."/>
            <person name="Vidigal T.H.D.A."/>
            <person name="Brescovit A.D."/>
            <person name="Santos A.J."/>
        </authorList>
    </citation>
    <scope>NUCLEOTIDE SEQUENCE</scope>
    <source>
        <tissue evidence="1">Shoot tissue taken approximately 20 cm above the soil surface</tissue>
    </source>
</reference>
<sequence length="34" mass="3834">MPNAPNPPPGPLTFNNRDCIRQLHQGYPTNQPFT</sequence>
<name>A0A0A9BP35_ARUDO</name>